<evidence type="ECO:0000256" key="1">
    <source>
        <dbReference type="ARBA" id="ARBA00023125"/>
    </source>
</evidence>
<keyword evidence="5" id="KW-1185">Reference proteome</keyword>
<dbReference type="InterPro" id="IPR009057">
    <property type="entry name" value="Homeodomain-like_sf"/>
</dbReference>
<feature type="DNA-binding region" description="H-T-H motif" evidence="2">
    <location>
        <begin position="34"/>
        <end position="53"/>
    </location>
</feature>
<reference evidence="4 5" key="1">
    <citation type="submission" date="2022-11" db="EMBL/GenBank/DDBJ databases">
        <title>Mycobacterium sp. nov.</title>
        <authorList>
            <person name="Papic B."/>
            <person name="Spicic S."/>
            <person name="Duvnjak S."/>
        </authorList>
    </citation>
    <scope>NUCLEOTIDE SEQUENCE [LARGE SCALE GENOMIC DNA]</scope>
    <source>
        <strain evidence="4 5">CVI_P4</strain>
    </source>
</reference>
<dbReference type="PANTHER" id="PTHR30055">
    <property type="entry name" value="HTH-TYPE TRANSCRIPTIONAL REGULATOR RUTR"/>
    <property type="match status" value="1"/>
</dbReference>
<organism evidence="4 5">
    <name type="scientific">Mycobacterium pinniadriaticum</name>
    <dbReference type="NCBI Taxonomy" id="2994102"/>
    <lineage>
        <taxon>Bacteria</taxon>
        <taxon>Bacillati</taxon>
        <taxon>Actinomycetota</taxon>
        <taxon>Actinomycetes</taxon>
        <taxon>Mycobacteriales</taxon>
        <taxon>Mycobacteriaceae</taxon>
        <taxon>Mycobacterium</taxon>
    </lineage>
</organism>
<dbReference type="Gene3D" id="1.10.357.10">
    <property type="entry name" value="Tetracycline Repressor, domain 2"/>
    <property type="match status" value="1"/>
</dbReference>
<evidence type="ECO:0000256" key="2">
    <source>
        <dbReference type="PROSITE-ProRule" id="PRU00335"/>
    </source>
</evidence>
<dbReference type="Pfam" id="PF17920">
    <property type="entry name" value="TetR_C_16"/>
    <property type="match status" value="1"/>
</dbReference>
<sequence>MPPMGRRPGNPDTRNTLVVTARRLFAEGGYDKTSIRDIASAAQVDPALVRHYFGNKAGLFRATMGWPFEPAQLGAYITGGGPDEIAARLTLMFLTMWEQPDTRTPLLAILRGATTHEESATLVRQFIAGHLYPQLAEPLAHPDATLRIDLAIAQLLGVALLRYILKIEPIASEPMDGLIERLTPTVSAHLGGPSGVPARLGDAAD</sequence>
<dbReference type="InterPro" id="IPR001647">
    <property type="entry name" value="HTH_TetR"/>
</dbReference>
<dbReference type="InterPro" id="IPR041678">
    <property type="entry name" value="TetR_C_16"/>
</dbReference>
<feature type="domain" description="HTH tetR-type" evidence="3">
    <location>
        <begin position="11"/>
        <end position="71"/>
    </location>
</feature>
<dbReference type="InterPro" id="IPR036271">
    <property type="entry name" value="Tet_transcr_reg_TetR-rel_C_sf"/>
</dbReference>
<dbReference type="PROSITE" id="PS50977">
    <property type="entry name" value="HTH_TETR_2"/>
    <property type="match status" value="1"/>
</dbReference>
<dbReference type="PRINTS" id="PR00455">
    <property type="entry name" value="HTHTETR"/>
</dbReference>
<protein>
    <submittedName>
        <fullName evidence="4">TetR family transcriptional regulator</fullName>
    </submittedName>
</protein>
<dbReference type="Proteomes" id="UP001300745">
    <property type="component" value="Unassembled WGS sequence"/>
</dbReference>
<accession>A0ABT3SBH5</accession>
<evidence type="ECO:0000259" key="3">
    <source>
        <dbReference type="PROSITE" id="PS50977"/>
    </source>
</evidence>
<name>A0ABT3SBH5_9MYCO</name>
<keyword evidence="1 2" id="KW-0238">DNA-binding</keyword>
<comment type="caution">
    <text evidence="4">The sequence shown here is derived from an EMBL/GenBank/DDBJ whole genome shotgun (WGS) entry which is preliminary data.</text>
</comment>
<proteinExistence type="predicted"/>
<dbReference type="SUPFAM" id="SSF48498">
    <property type="entry name" value="Tetracyclin repressor-like, C-terminal domain"/>
    <property type="match status" value="1"/>
</dbReference>
<dbReference type="SUPFAM" id="SSF46689">
    <property type="entry name" value="Homeodomain-like"/>
    <property type="match status" value="1"/>
</dbReference>
<evidence type="ECO:0000313" key="4">
    <source>
        <dbReference type="EMBL" id="MCX2936876.1"/>
    </source>
</evidence>
<evidence type="ECO:0000313" key="5">
    <source>
        <dbReference type="Proteomes" id="UP001300745"/>
    </source>
</evidence>
<dbReference type="InterPro" id="IPR050109">
    <property type="entry name" value="HTH-type_TetR-like_transc_reg"/>
</dbReference>
<dbReference type="EMBL" id="JAPJDO010000006">
    <property type="protein sequence ID" value="MCX2936876.1"/>
    <property type="molecule type" value="Genomic_DNA"/>
</dbReference>
<dbReference type="Gene3D" id="1.10.10.60">
    <property type="entry name" value="Homeodomain-like"/>
    <property type="match status" value="1"/>
</dbReference>
<gene>
    <name evidence="4" type="ORF">ORI27_09210</name>
</gene>
<dbReference type="RefSeq" id="WP_265996438.1">
    <property type="nucleotide sequence ID" value="NZ_JAPJDN010000006.1"/>
</dbReference>
<dbReference type="PANTHER" id="PTHR30055:SF235">
    <property type="entry name" value="TRANSCRIPTIONAL REGULATORY PROTEIN"/>
    <property type="match status" value="1"/>
</dbReference>
<dbReference type="Pfam" id="PF00440">
    <property type="entry name" value="TetR_N"/>
    <property type="match status" value="1"/>
</dbReference>